<dbReference type="Pfam" id="PF00349">
    <property type="entry name" value="Hexokinase_1"/>
    <property type="match status" value="1"/>
</dbReference>
<sequence length="491" mass="55027">MGDCDNGFDEMKLKKKVREIEEQFWLSKEVLMQVADDIEVMMQKGLKDQDSSFIKMLVSYVDSLPTGDEEGCFYALDLGGTNLRVMQVKLQGNRTIDLKSQSYTVPHKLKVGKLNVSILMQRSVCWFQELFDYIVDKVSIFIDKEEDDPKFKLLPGQKRELGFTFSFPVYQTRINSGTLLSWTKDYDIKEAIGKDMVEELTKALERRNLDMNVTALELPTSVMKQLNDTVGTLAGGRFYDSNVVAAVILGTGMNAAYVEKTENILKPYGVPPKSGQMVINTEWGNFNSSRLPLTVFDRALDDNSSNRGKQVLEKMLSGRYLGEIVRRILLWLAENAALFGDTIPPKLHEHYILGTDAVSAMHGDYSSDLDLVGECLEEILEITNISLEKKQLIVKICEMVATRGARLSAATILAILKRLGKDTASECETVVAVDGALFGKYQQFKSCLHRTLSEELLEEPVSKKVVLRQYKDASGIGAALVAASHSIYRHI</sequence>
<dbReference type="EC" id="2.7.1.-" evidence="9"/>
<dbReference type="GO" id="GO:0005739">
    <property type="term" value="C:mitochondrion"/>
    <property type="evidence" value="ECO:0007669"/>
    <property type="project" value="TreeGrafter"/>
</dbReference>
<evidence type="ECO:0000259" key="10">
    <source>
        <dbReference type="Pfam" id="PF00349"/>
    </source>
</evidence>
<evidence type="ECO:0000256" key="1">
    <source>
        <dbReference type="ARBA" id="ARBA00004921"/>
    </source>
</evidence>
<evidence type="ECO:0000256" key="5">
    <source>
        <dbReference type="ARBA" id="ARBA00022741"/>
    </source>
</evidence>
<keyword evidence="8 9" id="KW-0324">Glycolysis</keyword>
<evidence type="ECO:0000259" key="11">
    <source>
        <dbReference type="Pfam" id="PF03727"/>
    </source>
</evidence>
<comment type="caution">
    <text evidence="12">The sequence shown here is derived from an EMBL/GenBank/DDBJ whole genome shotgun (WGS) entry which is preliminary data.</text>
</comment>
<dbReference type="InterPro" id="IPR022673">
    <property type="entry name" value="Hexokinase_C"/>
</dbReference>
<gene>
    <name evidence="12" type="ORF">Cgig2_018021</name>
</gene>
<dbReference type="InterPro" id="IPR001312">
    <property type="entry name" value="Hexokinase"/>
</dbReference>
<proteinExistence type="inferred from homology"/>
<evidence type="ECO:0000256" key="8">
    <source>
        <dbReference type="ARBA" id="ARBA00023152"/>
    </source>
</evidence>
<dbReference type="PRINTS" id="PR00475">
    <property type="entry name" value="HEXOKINASE"/>
</dbReference>
<evidence type="ECO:0000256" key="7">
    <source>
        <dbReference type="ARBA" id="ARBA00022840"/>
    </source>
</evidence>
<dbReference type="OrthoDB" id="419537at2759"/>
<dbReference type="InterPro" id="IPR043129">
    <property type="entry name" value="ATPase_NBD"/>
</dbReference>
<dbReference type="PANTHER" id="PTHR19443">
    <property type="entry name" value="HEXOKINASE"/>
    <property type="match status" value="1"/>
</dbReference>
<dbReference type="Gene3D" id="3.40.367.20">
    <property type="match status" value="1"/>
</dbReference>
<dbReference type="GO" id="GO:0004340">
    <property type="term" value="F:glucokinase activity"/>
    <property type="evidence" value="ECO:0007669"/>
    <property type="project" value="TreeGrafter"/>
</dbReference>
<dbReference type="Pfam" id="PF03727">
    <property type="entry name" value="Hexokinase_2"/>
    <property type="match status" value="1"/>
</dbReference>
<dbReference type="GO" id="GO:0005524">
    <property type="term" value="F:ATP binding"/>
    <property type="evidence" value="ECO:0007669"/>
    <property type="project" value="UniProtKB-UniRule"/>
</dbReference>
<dbReference type="PROSITE" id="PS51748">
    <property type="entry name" value="HEXOKINASE_2"/>
    <property type="match status" value="1"/>
</dbReference>
<evidence type="ECO:0000313" key="13">
    <source>
        <dbReference type="Proteomes" id="UP001153076"/>
    </source>
</evidence>
<dbReference type="InterPro" id="IPR022672">
    <property type="entry name" value="Hexokinase_N"/>
</dbReference>
<keyword evidence="5 9" id="KW-0547">Nucleotide-binding</keyword>
<accession>A0A9Q1JZ57</accession>
<dbReference type="SUPFAM" id="SSF53067">
    <property type="entry name" value="Actin-like ATPase domain"/>
    <property type="match status" value="2"/>
</dbReference>
<evidence type="ECO:0000313" key="12">
    <source>
        <dbReference type="EMBL" id="KAJ8433487.1"/>
    </source>
</evidence>
<dbReference type="GO" id="GO:0006096">
    <property type="term" value="P:glycolytic process"/>
    <property type="evidence" value="ECO:0007669"/>
    <property type="project" value="UniProtKB-KW"/>
</dbReference>
<protein>
    <recommendedName>
        <fullName evidence="9">Phosphotransferase</fullName>
        <ecNumber evidence="9">2.7.1.-</ecNumber>
    </recommendedName>
</protein>
<keyword evidence="6 9" id="KW-0418">Kinase</keyword>
<comment type="pathway">
    <text evidence="1">Carbohydrate degradation.</text>
</comment>
<keyword evidence="4 9" id="KW-0808">Transferase</keyword>
<dbReference type="Gene3D" id="3.30.420.40">
    <property type="match status" value="1"/>
</dbReference>
<evidence type="ECO:0000256" key="3">
    <source>
        <dbReference type="ARBA" id="ARBA00009225"/>
    </source>
</evidence>
<comment type="pathway">
    <text evidence="2">Carbohydrate metabolism; hexose metabolism.</text>
</comment>
<evidence type="ECO:0000256" key="9">
    <source>
        <dbReference type="RuleBase" id="RU362007"/>
    </source>
</evidence>
<dbReference type="AlphaFoldDB" id="A0A9Q1JZ57"/>
<evidence type="ECO:0000256" key="2">
    <source>
        <dbReference type="ARBA" id="ARBA00005028"/>
    </source>
</evidence>
<keyword evidence="13" id="KW-1185">Reference proteome</keyword>
<dbReference type="GO" id="GO:0008865">
    <property type="term" value="F:fructokinase activity"/>
    <property type="evidence" value="ECO:0007669"/>
    <property type="project" value="TreeGrafter"/>
</dbReference>
<feature type="domain" description="Hexokinase N-terminal" evidence="10">
    <location>
        <begin position="16"/>
        <end position="236"/>
    </location>
</feature>
<dbReference type="PANTHER" id="PTHR19443:SF85">
    <property type="entry name" value="HEXOKINASE-1"/>
    <property type="match status" value="1"/>
</dbReference>
<comment type="similarity">
    <text evidence="3 9">Belongs to the hexokinase family.</text>
</comment>
<dbReference type="GO" id="GO:0006006">
    <property type="term" value="P:glucose metabolic process"/>
    <property type="evidence" value="ECO:0007669"/>
    <property type="project" value="TreeGrafter"/>
</dbReference>
<evidence type="ECO:0000256" key="4">
    <source>
        <dbReference type="ARBA" id="ARBA00022679"/>
    </source>
</evidence>
<dbReference type="GO" id="GO:0001678">
    <property type="term" value="P:intracellular glucose homeostasis"/>
    <property type="evidence" value="ECO:0007669"/>
    <property type="project" value="InterPro"/>
</dbReference>
<keyword evidence="7 9" id="KW-0067">ATP-binding</keyword>
<dbReference type="EMBL" id="JAKOGI010000534">
    <property type="protein sequence ID" value="KAJ8433487.1"/>
    <property type="molecule type" value="Genomic_DNA"/>
</dbReference>
<dbReference type="GO" id="GO:0005829">
    <property type="term" value="C:cytosol"/>
    <property type="evidence" value="ECO:0007669"/>
    <property type="project" value="TreeGrafter"/>
</dbReference>
<name>A0A9Q1JZ57_9CARY</name>
<feature type="domain" description="Hexokinase C-terminal" evidence="11">
    <location>
        <begin position="245"/>
        <end position="483"/>
    </location>
</feature>
<organism evidence="12 13">
    <name type="scientific">Carnegiea gigantea</name>
    <dbReference type="NCBI Taxonomy" id="171969"/>
    <lineage>
        <taxon>Eukaryota</taxon>
        <taxon>Viridiplantae</taxon>
        <taxon>Streptophyta</taxon>
        <taxon>Embryophyta</taxon>
        <taxon>Tracheophyta</taxon>
        <taxon>Spermatophyta</taxon>
        <taxon>Magnoliopsida</taxon>
        <taxon>eudicotyledons</taxon>
        <taxon>Gunneridae</taxon>
        <taxon>Pentapetalae</taxon>
        <taxon>Caryophyllales</taxon>
        <taxon>Cactineae</taxon>
        <taxon>Cactaceae</taxon>
        <taxon>Cactoideae</taxon>
        <taxon>Echinocereeae</taxon>
        <taxon>Carnegiea</taxon>
    </lineage>
</organism>
<dbReference type="Proteomes" id="UP001153076">
    <property type="component" value="Unassembled WGS sequence"/>
</dbReference>
<evidence type="ECO:0000256" key="6">
    <source>
        <dbReference type="ARBA" id="ARBA00022777"/>
    </source>
</evidence>
<dbReference type="GO" id="GO:0005536">
    <property type="term" value="F:D-glucose binding"/>
    <property type="evidence" value="ECO:0007669"/>
    <property type="project" value="InterPro"/>
</dbReference>
<reference evidence="12" key="1">
    <citation type="submission" date="2022-04" db="EMBL/GenBank/DDBJ databases">
        <title>Carnegiea gigantea Genome sequencing and assembly v2.</title>
        <authorList>
            <person name="Copetti D."/>
            <person name="Sanderson M.J."/>
            <person name="Burquez A."/>
            <person name="Wojciechowski M.F."/>
        </authorList>
    </citation>
    <scope>NUCLEOTIDE SEQUENCE</scope>
    <source>
        <strain evidence="12">SGP5-SGP5p</strain>
        <tissue evidence="12">Aerial part</tissue>
    </source>
</reference>